<dbReference type="OrthoDB" id="433738at2759"/>
<proteinExistence type="predicted"/>
<dbReference type="Pfam" id="PF21603">
    <property type="entry name" value="Bdbt-like_TPR"/>
    <property type="match status" value="1"/>
</dbReference>
<dbReference type="InterPro" id="IPR011990">
    <property type="entry name" value="TPR-like_helical_dom_sf"/>
</dbReference>
<feature type="domain" description="BDBT FKBP like N-terminal" evidence="1">
    <location>
        <begin position="10"/>
        <end position="118"/>
    </location>
</feature>
<evidence type="ECO:0000313" key="3">
    <source>
        <dbReference type="Proteomes" id="UP000504634"/>
    </source>
</evidence>
<keyword evidence="3" id="KW-1185">Reference proteome</keyword>
<dbReference type="InterPro" id="IPR040478">
    <property type="entry name" value="FKBP_N_2"/>
</dbReference>
<protein>
    <submittedName>
        <fullName evidence="4">Uncharacterized protein LOC115624422</fullName>
    </submittedName>
</protein>
<name>A0A6J2TG92_DROLE</name>
<organism evidence="3 4">
    <name type="scientific">Drosophila lebanonensis</name>
    <name type="common">Fruit fly</name>
    <name type="synonym">Scaptodrosophila lebanonensis</name>
    <dbReference type="NCBI Taxonomy" id="7225"/>
    <lineage>
        <taxon>Eukaryota</taxon>
        <taxon>Metazoa</taxon>
        <taxon>Ecdysozoa</taxon>
        <taxon>Arthropoda</taxon>
        <taxon>Hexapoda</taxon>
        <taxon>Insecta</taxon>
        <taxon>Pterygota</taxon>
        <taxon>Neoptera</taxon>
        <taxon>Endopterygota</taxon>
        <taxon>Diptera</taxon>
        <taxon>Brachycera</taxon>
        <taxon>Muscomorpha</taxon>
        <taxon>Ephydroidea</taxon>
        <taxon>Drosophilidae</taxon>
        <taxon>Scaptodrosophila</taxon>
    </lineage>
</organism>
<dbReference type="AlphaFoldDB" id="A0A6J2TG92"/>
<dbReference type="GeneID" id="115624422"/>
<dbReference type="InterPro" id="IPR048919">
    <property type="entry name" value="Bdbt-like_TPR"/>
</dbReference>
<reference evidence="4" key="1">
    <citation type="submission" date="2025-08" db="UniProtKB">
        <authorList>
            <consortium name="RefSeq"/>
        </authorList>
    </citation>
    <scope>IDENTIFICATION</scope>
    <source>
        <strain evidence="4">11010-0011.00</strain>
        <tissue evidence="4">Whole body</tissue>
    </source>
</reference>
<evidence type="ECO:0000313" key="4">
    <source>
        <dbReference type="RefSeq" id="XP_030375019.1"/>
    </source>
</evidence>
<sequence length="286" mass="32870">MMEWYIGNVWQDKTKGLSKKVMTLQFSSLDKPLPVSSVEFSVKKAPLNLGARPSKYLAVSGDGAQQLHSLTMGNATTPIDFYLELLLQQFLLGETSTCSIETKTGDIIEFQLKLERITSNQQVEKLTAAEIYDLALRYKTNGVAMFKDYPKFAFDYFIQAAKLLITYKPFDKLTKASNGIDGSEVEALFVQIQTNLAACLLQEKRYEHVIYHTDFVDTLENPSEKSVYRRAVAFYHLKEFEKAQRTIERVPNYEEKREFCKLRDNIATSWKNSDAHYKSVVQRMFS</sequence>
<dbReference type="RefSeq" id="XP_030375019.1">
    <property type="nucleotide sequence ID" value="XM_030519159.1"/>
</dbReference>
<dbReference type="SUPFAM" id="SSF48452">
    <property type="entry name" value="TPR-like"/>
    <property type="match status" value="1"/>
</dbReference>
<feature type="domain" description="Bride of doubletime-like TPR" evidence="2">
    <location>
        <begin position="128"/>
        <end position="211"/>
    </location>
</feature>
<dbReference type="CTD" id="42503"/>
<dbReference type="Gene3D" id="1.20.58.80">
    <property type="entry name" value="Phosphotransferase system, lactose/cellobiose-type IIA subunit"/>
    <property type="match status" value="1"/>
</dbReference>
<dbReference type="Gene3D" id="2.40.30.320">
    <property type="match status" value="1"/>
</dbReference>
<evidence type="ECO:0000259" key="2">
    <source>
        <dbReference type="Pfam" id="PF21603"/>
    </source>
</evidence>
<dbReference type="Pfam" id="PF18023">
    <property type="entry name" value="FKBP_N_2"/>
    <property type="match status" value="1"/>
</dbReference>
<dbReference type="Proteomes" id="UP000504634">
    <property type="component" value="Unplaced"/>
</dbReference>
<dbReference type="PANTHER" id="PTHR46512">
    <property type="entry name" value="PEPTIDYLPROLYL ISOMERASE"/>
    <property type="match status" value="1"/>
</dbReference>
<gene>
    <name evidence="4" type="primary">LOC115624422</name>
</gene>
<dbReference type="InterPro" id="IPR050754">
    <property type="entry name" value="FKBP4/5/8-like"/>
</dbReference>
<evidence type="ECO:0000259" key="1">
    <source>
        <dbReference type="Pfam" id="PF18023"/>
    </source>
</evidence>
<dbReference type="PANTHER" id="PTHR46512:SF10">
    <property type="entry name" value="FK506-BINDING PROTEIN-LIKE"/>
    <property type="match status" value="1"/>
</dbReference>
<accession>A0A6J2TG92</accession>